<dbReference type="GO" id="GO:0005737">
    <property type="term" value="C:cytoplasm"/>
    <property type="evidence" value="ECO:0007669"/>
    <property type="project" value="TreeGrafter"/>
</dbReference>
<evidence type="ECO:0000313" key="8">
    <source>
        <dbReference type="EMBL" id="SFF27231.1"/>
    </source>
</evidence>
<keyword evidence="6" id="KW-0732">Signal</keyword>
<dbReference type="NCBIfam" id="TIGR00357">
    <property type="entry name" value="peptide-methionine (R)-S-oxide reductase MsrB"/>
    <property type="match status" value="1"/>
</dbReference>
<evidence type="ECO:0000256" key="6">
    <source>
        <dbReference type="SAM" id="SignalP"/>
    </source>
</evidence>
<dbReference type="FunFam" id="2.170.150.20:FF:000009">
    <property type="entry name" value="Peptide-methionine (R)-S-oxide reductase"/>
    <property type="match status" value="1"/>
</dbReference>
<comment type="catalytic activity">
    <reaction evidence="4 5">
        <text>L-methionyl-[protein] + [thioredoxin]-disulfide + H2O = L-methionyl-(R)-S-oxide-[protein] + [thioredoxin]-dithiol</text>
        <dbReference type="Rhea" id="RHEA:24164"/>
        <dbReference type="Rhea" id="RHEA-COMP:10698"/>
        <dbReference type="Rhea" id="RHEA-COMP:10700"/>
        <dbReference type="Rhea" id="RHEA-COMP:12313"/>
        <dbReference type="Rhea" id="RHEA-COMP:12314"/>
        <dbReference type="ChEBI" id="CHEBI:15377"/>
        <dbReference type="ChEBI" id="CHEBI:16044"/>
        <dbReference type="ChEBI" id="CHEBI:29950"/>
        <dbReference type="ChEBI" id="CHEBI:45764"/>
        <dbReference type="ChEBI" id="CHEBI:50058"/>
        <dbReference type="EC" id="1.8.4.12"/>
    </reaction>
</comment>
<dbReference type="Pfam" id="PF01641">
    <property type="entry name" value="SelR"/>
    <property type="match status" value="1"/>
</dbReference>
<dbReference type="PROSITE" id="PS51257">
    <property type="entry name" value="PROKAR_LIPOPROTEIN"/>
    <property type="match status" value="1"/>
</dbReference>
<dbReference type="GO" id="GO:0006979">
    <property type="term" value="P:response to oxidative stress"/>
    <property type="evidence" value="ECO:0007669"/>
    <property type="project" value="InterPro"/>
</dbReference>
<dbReference type="SUPFAM" id="SSF51316">
    <property type="entry name" value="Mss4-like"/>
    <property type="match status" value="1"/>
</dbReference>
<dbReference type="PANTHER" id="PTHR10173:SF52">
    <property type="entry name" value="METHIONINE-R-SULFOXIDE REDUCTASE B1"/>
    <property type="match status" value="1"/>
</dbReference>
<keyword evidence="9" id="KW-1185">Reference proteome</keyword>
<dbReference type="PANTHER" id="PTHR10173">
    <property type="entry name" value="METHIONINE SULFOXIDE REDUCTASE"/>
    <property type="match status" value="1"/>
</dbReference>
<keyword evidence="3 5" id="KW-0560">Oxidoreductase</keyword>
<dbReference type="AlphaFoldDB" id="A0A1I2HFE9"/>
<feature type="domain" description="MsrB" evidence="7">
    <location>
        <begin position="64"/>
        <end position="186"/>
    </location>
</feature>
<protein>
    <recommendedName>
        <fullName evidence="5">Peptide methionine sulfoxide reductase MsrB</fullName>
        <ecNumber evidence="5">1.8.4.12</ecNumber>
    </recommendedName>
    <alternativeName>
        <fullName evidence="5">Peptide-methionine (R)-S-oxide reductase</fullName>
    </alternativeName>
</protein>
<evidence type="ECO:0000256" key="3">
    <source>
        <dbReference type="ARBA" id="ARBA00023002"/>
    </source>
</evidence>
<dbReference type="PROSITE" id="PS51790">
    <property type="entry name" value="MSRB"/>
    <property type="match status" value="1"/>
</dbReference>
<evidence type="ECO:0000313" key="9">
    <source>
        <dbReference type="Proteomes" id="UP000199513"/>
    </source>
</evidence>
<evidence type="ECO:0000256" key="2">
    <source>
        <dbReference type="ARBA" id="ARBA00022833"/>
    </source>
</evidence>
<feature type="binding site" evidence="5">
    <location>
        <position position="103"/>
    </location>
    <ligand>
        <name>Zn(2+)</name>
        <dbReference type="ChEBI" id="CHEBI:29105"/>
    </ligand>
</feature>
<evidence type="ECO:0000259" key="7">
    <source>
        <dbReference type="PROSITE" id="PS51790"/>
    </source>
</evidence>
<comment type="similarity">
    <text evidence="5">Belongs to the MsrB Met sulfoxide reductase family.</text>
</comment>
<keyword evidence="2 5" id="KW-0862">Zinc</keyword>
<dbReference type="GO" id="GO:0033743">
    <property type="term" value="F:peptide-methionine (R)-S-oxide reductase activity"/>
    <property type="evidence" value="ECO:0007669"/>
    <property type="project" value="UniProtKB-UniRule"/>
</dbReference>
<dbReference type="RefSeq" id="WP_245764057.1">
    <property type="nucleotide sequence ID" value="NZ_FONY01000023.1"/>
</dbReference>
<organism evidence="8 9">
    <name type="scientific">Thermoflexibacter ruber</name>
    <dbReference type="NCBI Taxonomy" id="1003"/>
    <lineage>
        <taxon>Bacteria</taxon>
        <taxon>Pseudomonadati</taxon>
        <taxon>Bacteroidota</taxon>
        <taxon>Cytophagia</taxon>
        <taxon>Cytophagales</taxon>
        <taxon>Thermoflexibacteraceae</taxon>
        <taxon>Thermoflexibacter</taxon>
    </lineage>
</organism>
<dbReference type="STRING" id="1003.SAMN04488541_102315"/>
<proteinExistence type="inferred from homology"/>
<gene>
    <name evidence="5" type="primary">msrB</name>
    <name evidence="8" type="ORF">SAMN04488541_102315</name>
</gene>
<feature type="binding site" evidence="5">
    <location>
        <position position="152"/>
    </location>
    <ligand>
        <name>Zn(2+)</name>
        <dbReference type="ChEBI" id="CHEBI:29105"/>
    </ligand>
</feature>
<dbReference type="EMBL" id="FONY01000023">
    <property type="protein sequence ID" value="SFF27231.1"/>
    <property type="molecule type" value="Genomic_DNA"/>
</dbReference>
<dbReference type="Proteomes" id="UP000199513">
    <property type="component" value="Unassembled WGS sequence"/>
</dbReference>
<feature type="chain" id="PRO_5011606527" description="Peptide methionine sulfoxide reductase MsrB" evidence="6">
    <location>
        <begin position="25"/>
        <end position="189"/>
    </location>
</feature>
<feature type="active site" description="Nucleophile" evidence="5">
    <location>
        <position position="175"/>
    </location>
</feature>
<evidence type="ECO:0000256" key="1">
    <source>
        <dbReference type="ARBA" id="ARBA00022723"/>
    </source>
</evidence>
<comment type="cofactor">
    <cofactor evidence="5">
        <name>Zn(2+)</name>
        <dbReference type="ChEBI" id="CHEBI:29105"/>
    </cofactor>
    <text evidence="5">Binds 1 zinc ion per subunit. The zinc ion is important for the structural integrity of the protein.</text>
</comment>
<name>A0A1I2HFE9_9BACT</name>
<evidence type="ECO:0000256" key="4">
    <source>
        <dbReference type="ARBA" id="ARBA00048488"/>
    </source>
</evidence>
<feature type="binding site" evidence="5">
    <location>
        <position position="106"/>
    </location>
    <ligand>
        <name>Zn(2+)</name>
        <dbReference type="ChEBI" id="CHEBI:29105"/>
    </ligand>
</feature>
<evidence type="ECO:0000256" key="5">
    <source>
        <dbReference type="HAMAP-Rule" id="MF_01400"/>
    </source>
</evidence>
<dbReference type="GO" id="GO:0008270">
    <property type="term" value="F:zinc ion binding"/>
    <property type="evidence" value="ECO:0007669"/>
    <property type="project" value="UniProtKB-UniRule"/>
</dbReference>
<dbReference type="Gene3D" id="2.170.150.20">
    <property type="entry name" value="Peptide methionine sulfoxide reductase"/>
    <property type="match status" value="1"/>
</dbReference>
<dbReference type="InterPro" id="IPR028427">
    <property type="entry name" value="Met_Sox_Rdtase_MsrB"/>
</dbReference>
<dbReference type="GO" id="GO:0030091">
    <property type="term" value="P:protein repair"/>
    <property type="evidence" value="ECO:0007669"/>
    <property type="project" value="InterPro"/>
</dbReference>
<dbReference type="InterPro" id="IPR011057">
    <property type="entry name" value="Mss4-like_sf"/>
</dbReference>
<feature type="signal peptide" evidence="6">
    <location>
        <begin position="1"/>
        <end position="24"/>
    </location>
</feature>
<accession>A0A1I2HFE9</accession>
<keyword evidence="1 5" id="KW-0479">Metal-binding</keyword>
<feature type="binding site" evidence="5">
    <location>
        <position position="155"/>
    </location>
    <ligand>
        <name>Zn(2+)</name>
        <dbReference type="ChEBI" id="CHEBI:29105"/>
    </ligand>
</feature>
<sequence length="189" mass="21457">MKNSLIKIYFLATLLFSISSCSHAQNQSNTQNSKNTMDESKWIIKDKTLDNSKINPNDKVTKTEEEWKKILTPEQFQILRKKGTEYAFTGKFYKHKEKGIYICAGCGNELFTSEQKYDSGCGWPSFYDAVAAGKIKTALDTSHGMIRTEIMCARCDGHLGHVFEDGPNPTGLRYCVNSLSIDFKKKEEK</sequence>
<dbReference type="InterPro" id="IPR002579">
    <property type="entry name" value="Met_Sox_Rdtase_MsrB_dom"/>
</dbReference>
<reference evidence="8 9" key="1">
    <citation type="submission" date="2016-10" db="EMBL/GenBank/DDBJ databases">
        <authorList>
            <person name="de Groot N.N."/>
        </authorList>
    </citation>
    <scope>NUCLEOTIDE SEQUENCE [LARGE SCALE GENOMIC DNA]</scope>
    <source>
        <strain>GEY</strain>
        <strain evidence="9">DSM 9560</strain>
    </source>
</reference>
<dbReference type="HAMAP" id="MF_01400">
    <property type="entry name" value="MsrB"/>
    <property type="match status" value="1"/>
</dbReference>
<dbReference type="EC" id="1.8.4.12" evidence="5"/>